<gene>
    <name evidence="7" type="ORF">LX83_006463</name>
</gene>
<dbReference type="Gene3D" id="1.10.1040.10">
    <property type="entry name" value="N-(1-d-carboxylethyl)-l-norvaline Dehydrogenase, domain 2"/>
    <property type="match status" value="1"/>
</dbReference>
<dbReference type="SUPFAM" id="SSF48179">
    <property type="entry name" value="6-phosphogluconate dehydrogenase C-terminal domain-like"/>
    <property type="match status" value="1"/>
</dbReference>
<dbReference type="InterPro" id="IPR036291">
    <property type="entry name" value="NAD(P)-bd_dom_sf"/>
</dbReference>
<dbReference type="AlphaFoldDB" id="A0AAE3GJU1"/>
<dbReference type="Gene3D" id="3.40.50.720">
    <property type="entry name" value="NAD(P)-binding Rossmann-like Domain"/>
    <property type="match status" value="1"/>
</dbReference>
<keyword evidence="3" id="KW-0520">NAD</keyword>
<dbReference type="InterPro" id="IPR008927">
    <property type="entry name" value="6-PGluconate_DH-like_C_sf"/>
</dbReference>
<organism evidence="7 8">
    <name type="scientific">Goodfellowiella coeruleoviolacea</name>
    <dbReference type="NCBI Taxonomy" id="334858"/>
    <lineage>
        <taxon>Bacteria</taxon>
        <taxon>Bacillati</taxon>
        <taxon>Actinomycetota</taxon>
        <taxon>Actinomycetes</taxon>
        <taxon>Pseudonocardiales</taxon>
        <taxon>Pseudonocardiaceae</taxon>
        <taxon>Goodfellowiella</taxon>
    </lineage>
</organism>
<dbReference type="SUPFAM" id="SSF51735">
    <property type="entry name" value="NAD(P)-binding Rossmann-fold domains"/>
    <property type="match status" value="1"/>
</dbReference>
<evidence type="ECO:0000256" key="4">
    <source>
        <dbReference type="PIRSR" id="PIRSR000103-1"/>
    </source>
</evidence>
<dbReference type="PANTHER" id="PTHR43580:SF2">
    <property type="entry name" value="CYTOKINE-LIKE NUCLEAR FACTOR N-PAC"/>
    <property type="match status" value="1"/>
</dbReference>
<feature type="active site" evidence="4">
    <location>
        <position position="177"/>
    </location>
</feature>
<dbReference type="InterPro" id="IPR013328">
    <property type="entry name" value="6PGD_dom2"/>
</dbReference>
<evidence type="ECO:0000313" key="8">
    <source>
        <dbReference type="Proteomes" id="UP001206128"/>
    </source>
</evidence>
<dbReference type="Pfam" id="PF14833">
    <property type="entry name" value="NAD_binding_11"/>
    <property type="match status" value="1"/>
</dbReference>
<reference evidence="7" key="1">
    <citation type="submission" date="2022-06" db="EMBL/GenBank/DDBJ databases">
        <title>Genomic Encyclopedia of Archaeal and Bacterial Type Strains, Phase II (KMG-II): from individual species to whole genera.</title>
        <authorList>
            <person name="Goeker M."/>
        </authorList>
    </citation>
    <scope>NUCLEOTIDE SEQUENCE</scope>
    <source>
        <strain evidence="7">DSM 43935</strain>
    </source>
</reference>
<dbReference type="InterPro" id="IPR006115">
    <property type="entry name" value="6PGDH_NADP-bd"/>
</dbReference>
<dbReference type="PANTHER" id="PTHR43580">
    <property type="entry name" value="OXIDOREDUCTASE GLYR1-RELATED"/>
    <property type="match status" value="1"/>
</dbReference>
<name>A0AAE3GJU1_9PSEU</name>
<dbReference type="PIRSF" id="PIRSF000103">
    <property type="entry name" value="HIBADH"/>
    <property type="match status" value="1"/>
</dbReference>
<keyword evidence="2" id="KW-0560">Oxidoreductase</keyword>
<evidence type="ECO:0000256" key="2">
    <source>
        <dbReference type="ARBA" id="ARBA00023002"/>
    </source>
</evidence>
<dbReference type="InterPro" id="IPR051265">
    <property type="entry name" value="HIBADH-related_NP60_sf"/>
</dbReference>
<evidence type="ECO:0000256" key="1">
    <source>
        <dbReference type="ARBA" id="ARBA00009080"/>
    </source>
</evidence>
<dbReference type="RefSeq" id="WP_253778506.1">
    <property type="nucleotide sequence ID" value="NZ_JAMTCK010000019.1"/>
</dbReference>
<keyword evidence="8" id="KW-1185">Reference proteome</keyword>
<dbReference type="EMBL" id="JAMTCK010000019">
    <property type="protein sequence ID" value="MCP2169577.1"/>
    <property type="molecule type" value="Genomic_DNA"/>
</dbReference>
<evidence type="ECO:0000259" key="5">
    <source>
        <dbReference type="Pfam" id="PF03446"/>
    </source>
</evidence>
<accession>A0AAE3GJU1</accession>
<comment type="caution">
    <text evidence="7">The sequence shown here is derived from an EMBL/GenBank/DDBJ whole genome shotgun (WGS) entry which is preliminary data.</text>
</comment>
<dbReference type="Pfam" id="PF03446">
    <property type="entry name" value="NAD_binding_2"/>
    <property type="match status" value="1"/>
</dbReference>
<comment type="similarity">
    <text evidence="1">Belongs to the HIBADH-related family.</text>
</comment>
<dbReference type="Proteomes" id="UP001206128">
    <property type="component" value="Unassembled WGS sequence"/>
</dbReference>
<dbReference type="GO" id="GO:0016491">
    <property type="term" value="F:oxidoreductase activity"/>
    <property type="evidence" value="ECO:0007669"/>
    <property type="project" value="UniProtKB-KW"/>
</dbReference>
<dbReference type="GO" id="GO:0051287">
    <property type="term" value="F:NAD binding"/>
    <property type="evidence" value="ECO:0007669"/>
    <property type="project" value="InterPro"/>
</dbReference>
<evidence type="ECO:0000313" key="7">
    <source>
        <dbReference type="EMBL" id="MCP2169577.1"/>
    </source>
</evidence>
<evidence type="ECO:0000259" key="6">
    <source>
        <dbReference type="Pfam" id="PF14833"/>
    </source>
</evidence>
<sequence length="294" mass="30594">MTTGAPANTRIAVLGTGIIGAALTRNLLGNGFAVHAWNRTRAKAEALAEAGARVAASPAEAVRDAEVVITALTDGPSVLAAMRAAAPGLRAGTVWVQTSTVGDDISDLVALAREHRLSFVDAPVQGTRQPAEQGQLVVLASAAPEVRDTVRPVFDAIGKRTLWVSEDGESGASSRLKLVLNTWVIAMTHGVGETLALARGLDVDPGHVLDVITGGPMDNAYFQGKSAAILSGDYTPSFTVDNAEKDARLVLAAAARANVRMDLVQAGQQRFRRAAEQGHGDEDMAAGYFASFAS</sequence>
<evidence type="ECO:0000256" key="3">
    <source>
        <dbReference type="ARBA" id="ARBA00023027"/>
    </source>
</evidence>
<dbReference type="InterPro" id="IPR029154">
    <property type="entry name" value="HIBADH-like_NADP-bd"/>
</dbReference>
<feature type="domain" description="3-hydroxyisobutyrate dehydrogenase-like NAD-binding" evidence="6">
    <location>
        <begin position="171"/>
        <end position="286"/>
    </location>
</feature>
<feature type="domain" description="6-phosphogluconate dehydrogenase NADP-binding" evidence="5">
    <location>
        <begin position="10"/>
        <end position="163"/>
    </location>
</feature>
<dbReference type="InterPro" id="IPR015815">
    <property type="entry name" value="HIBADH-related"/>
</dbReference>
<protein>
    <submittedName>
        <fullName evidence="7">3-hydroxyisobutyrate dehydrogenase</fullName>
    </submittedName>
</protein>
<proteinExistence type="inferred from homology"/>
<dbReference type="GO" id="GO:0050661">
    <property type="term" value="F:NADP binding"/>
    <property type="evidence" value="ECO:0007669"/>
    <property type="project" value="InterPro"/>
</dbReference>